<name>A0A1I8ISR9_9PLAT</name>
<organism evidence="1 2">
    <name type="scientific">Macrostomum lignano</name>
    <dbReference type="NCBI Taxonomy" id="282301"/>
    <lineage>
        <taxon>Eukaryota</taxon>
        <taxon>Metazoa</taxon>
        <taxon>Spiralia</taxon>
        <taxon>Lophotrochozoa</taxon>
        <taxon>Platyhelminthes</taxon>
        <taxon>Rhabditophora</taxon>
        <taxon>Macrostomorpha</taxon>
        <taxon>Macrostomida</taxon>
        <taxon>Macrostomidae</taxon>
        <taxon>Macrostomum</taxon>
    </lineage>
</organism>
<protein>
    <submittedName>
        <fullName evidence="2">Transmembrane protein</fullName>
    </submittedName>
</protein>
<accession>A0A1I8ISR9</accession>
<proteinExistence type="predicted"/>
<evidence type="ECO:0000313" key="2">
    <source>
        <dbReference type="WBParaSite" id="maker-uti_cns_0015860-snap-gene-0.2-mRNA-1"/>
    </source>
</evidence>
<sequence>FALKPTCCCCRSLRADRRLSPLPAELDACRRMVEQRWRICLVHTSELMFHTAIIPSQAIHCHSSNKTAVASMPAALHCLEAGLARLAVTALVLVLLKVIRHSQQNERHSSREKFSATCQAVSNSEASSELRPTKSVRFCSQPDQVMRYSLGRCPCVEFWRCGRKRYRKVWNVSTLRASQKLRSLPNKSTISETAKREQMKKNIWQEFVAKCFEQLYHLLRNRVMPYCLYICTALKYFLRLDFKSIGYLVRLPARIRVEHRRRLLKRNKKQLERILAWSRDRLQKDTDNAIRQREPRSFISAQQCDSSSPGLFLGSSVEAAQLTARLDCSQLLLWRHWRRYCMEKKWLCREASAAGRVLASSACAADRSRKRLSILDHLEANQTAGSQSAKSEREAP</sequence>
<keyword evidence="1" id="KW-1185">Reference proteome</keyword>
<dbReference type="AlphaFoldDB" id="A0A1I8ISR9"/>
<dbReference type="Proteomes" id="UP000095280">
    <property type="component" value="Unplaced"/>
</dbReference>
<evidence type="ECO:0000313" key="1">
    <source>
        <dbReference type="Proteomes" id="UP000095280"/>
    </source>
</evidence>
<reference evidence="2" key="1">
    <citation type="submission" date="2016-11" db="UniProtKB">
        <authorList>
            <consortium name="WormBaseParasite"/>
        </authorList>
    </citation>
    <scope>IDENTIFICATION</scope>
</reference>
<dbReference type="WBParaSite" id="maker-uti_cns_0015860-snap-gene-0.2-mRNA-1">
    <property type="protein sequence ID" value="maker-uti_cns_0015860-snap-gene-0.2-mRNA-1"/>
    <property type="gene ID" value="maker-uti_cns_0015860-snap-gene-0.2"/>
</dbReference>